<evidence type="ECO:0000313" key="8">
    <source>
        <dbReference type="EMBL" id="CCG83230.1"/>
    </source>
</evidence>
<reference evidence="8 9" key="1">
    <citation type="journal article" date="2013" name="MBio">
        <title>Genome sequencing of the plant pathogen Taphrina deformans, the causal agent of peach leaf curl.</title>
        <authorList>
            <person name="Cisse O.H."/>
            <person name="Almeida J.M.G.C.F."/>
            <person name="Fonseca A."/>
            <person name="Kumar A.A."/>
            <person name="Salojaervi J."/>
            <person name="Overmyer K."/>
            <person name="Hauser P.M."/>
            <person name="Pagni M."/>
        </authorList>
    </citation>
    <scope>NUCLEOTIDE SEQUENCE [LARGE SCALE GENOMIC DNA]</scope>
    <source>
        <strain evidence="9">PYCC 5710 / ATCC 11124 / CBS 356.35 / IMI 108563 / JCM 9778 / NBRC 8474</strain>
    </source>
</reference>
<dbReference type="Pfam" id="PF02668">
    <property type="entry name" value="TauD"/>
    <property type="match status" value="1"/>
</dbReference>
<feature type="domain" description="TauD/TfdA-like" evidence="7">
    <location>
        <begin position="26"/>
        <end position="357"/>
    </location>
</feature>
<evidence type="ECO:0000256" key="6">
    <source>
        <dbReference type="ARBA" id="ARBA00023004"/>
    </source>
</evidence>
<evidence type="ECO:0000259" key="7">
    <source>
        <dbReference type="Pfam" id="PF02668"/>
    </source>
</evidence>
<accession>R4XBJ0</accession>
<evidence type="ECO:0000256" key="4">
    <source>
        <dbReference type="ARBA" id="ARBA00022964"/>
    </source>
</evidence>
<keyword evidence="4 8" id="KW-0223">Dioxygenase</keyword>
<name>R4XBJ0_TAPDE</name>
<evidence type="ECO:0000313" key="9">
    <source>
        <dbReference type="Proteomes" id="UP000013776"/>
    </source>
</evidence>
<dbReference type="InterPro" id="IPR051178">
    <property type="entry name" value="TfdA_dioxygenase"/>
</dbReference>
<evidence type="ECO:0000256" key="1">
    <source>
        <dbReference type="ARBA" id="ARBA00001954"/>
    </source>
</evidence>
<dbReference type="InterPro" id="IPR003819">
    <property type="entry name" value="TauD/TfdA-like"/>
</dbReference>
<comment type="cofactor">
    <cofactor evidence="1">
        <name>Fe(2+)</name>
        <dbReference type="ChEBI" id="CHEBI:29033"/>
    </cofactor>
</comment>
<dbReference type="PANTHER" id="PTHR43779">
    <property type="entry name" value="DIOXYGENASE RV0097-RELATED"/>
    <property type="match status" value="1"/>
</dbReference>
<sequence>MPSVAERSARITVVPLPDKLRKESELGAQVHLNGVTLDALSSQDISTLRQALYDHSVLVIKGVKDLDATLVPELCKIWDENQLGVHGHGKNMNDKGNILTANHAARVPHAPQVSIIGNGDFEDHFGTGELKLRHVEHTSFHHDPLPAAQIQAGETRFYRWHIDAPLYELQPAKVTMLYSFINPAADPQFISFENGDRLDLAAGATCFFSGNKLWNLLSPEDQEWALNTTVQYAPKPYNFMMNCKASSDGLTIVSEGKETALAEMSFEWAKVQSHPLVWRNPGRPDRPSVQALGCCLYSLTTTRPDGSTETVTDLAQARRRIHALQRKMMAPSLIYAHAYEKDDLVIFNNHAVSHSITGQLDVLQRLFWQCNLASKDAPQAARREEIFV</sequence>
<dbReference type="EMBL" id="CAHR02000131">
    <property type="protein sequence ID" value="CCG83230.1"/>
    <property type="molecule type" value="Genomic_DNA"/>
</dbReference>
<dbReference type="Proteomes" id="UP000013776">
    <property type="component" value="Unassembled WGS sequence"/>
</dbReference>
<comment type="similarity">
    <text evidence="2">Belongs to the TfdA dioxygenase family.</text>
</comment>
<keyword evidence="6" id="KW-0408">Iron</keyword>
<gene>
    <name evidence="8" type="ORF">TAPDE_003398</name>
</gene>
<dbReference type="VEuPathDB" id="FungiDB:TAPDE_003398"/>
<protein>
    <submittedName>
        <fullName evidence="8">Dioxygenase C576.01c</fullName>
    </submittedName>
</protein>
<evidence type="ECO:0000256" key="2">
    <source>
        <dbReference type="ARBA" id="ARBA00005896"/>
    </source>
</evidence>
<dbReference type="GO" id="GO:0051213">
    <property type="term" value="F:dioxygenase activity"/>
    <property type="evidence" value="ECO:0007669"/>
    <property type="project" value="UniProtKB-KW"/>
</dbReference>
<dbReference type="STRING" id="1097556.R4XBJ0"/>
<dbReference type="GO" id="GO:0046872">
    <property type="term" value="F:metal ion binding"/>
    <property type="evidence" value="ECO:0007669"/>
    <property type="project" value="UniProtKB-KW"/>
</dbReference>
<dbReference type="eggNOG" id="ENOG502QS34">
    <property type="taxonomic scope" value="Eukaryota"/>
</dbReference>
<dbReference type="AlphaFoldDB" id="R4XBJ0"/>
<evidence type="ECO:0000256" key="3">
    <source>
        <dbReference type="ARBA" id="ARBA00022723"/>
    </source>
</evidence>
<dbReference type="OrthoDB" id="93019at2759"/>
<dbReference type="InterPro" id="IPR042098">
    <property type="entry name" value="TauD-like_sf"/>
</dbReference>
<organism evidence="8 9">
    <name type="scientific">Taphrina deformans (strain PYCC 5710 / ATCC 11124 / CBS 356.35 / IMI 108563 / JCM 9778 / NBRC 8474)</name>
    <name type="common">Peach leaf curl fungus</name>
    <name type="synonym">Lalaria deformans</name>
    <dbReference type="NCBI Taxonomy" id="1097556"/>
    <lineage>
        <taxon>Eukaryota</taxon>
        <taxon>Fungi</taxon>
        <taxon>Dikarya</taxon>
        <taxon>Ascomycota</taxon>
        <taxon>Taphrinomycotina</taxon>
        <taxon>Taphrinomycetes</taxon>
        <taxon>Taphrinales</taxon>
        <taxon>Taphrinaceae</taxon>
        <taxon>Taphrina</taxon>
    </lineage>
</organism>
<proteinExistence type="inferred from homology"/>
<keyword evidence="3" id="KW-0479">Metal-binding</keyword>
<keyword evidence="9" id="KW-1185">Reference proteome</keyword>
<keyword evidence="5" id="KW-0560">Oxidoreductase</keyword>
<dbReference type="SUPFAM" id="SSF51197">
    <property type="entry name" value="Clavaminate synthase-like"/>
    <property type="match status" value="1"/>
</dbReference>
<comment type="caution">
    <text evidence="8">The sequence shown here is derived from an EMBL/GenBank/DDBJ whole genome shotgun (WGS) entry which is preliminary data.</text>
</comment>
<evidence type="ECO:0000256" key="5">
    <source>
        <dbReference type="ARBA" id="ARBA00023002"/>
    </source>
</evidence>
<dbReference type="Gene3D" id="3.60.130.10">
    <property type="entry name" value="Clavaminate synthase-like"/>
    <property type="match status" value="1"/>
</dbReference>
<dbReference type="PANTHER" id="PTHR43779:SF2">
    <property type="entry name" value="ALPHA-KETOGLUTARATE-DEPENDENT XANTHINE DIOXYGENASE XAN1"/>
    <property type="match status" value="1"/>
</dbReference>